<organism evidence="1 2">
    <name type="scientific">Thalassotalea euphylliae</name>
    <dbReference type="NCBI Taxonomy" id="1655234"/>
    <lineage>
        <taxon>Bacteria</taxon>
        <taxon>Pseudomonadati</taxon>
        <taxon>Pseudomonadota</taxon>
        <taxon>Gammaproteobacteria</taxon>
        <taxon>Alteromonadales</taxon>
        <taxon>Colwelliaceae</taxon>
        <taxon>Thalassotalea</taxon>
    </lineage>
</organism>
<evidence type="ECO:0000313" key="1">
    <source>
        <dbReference type="EMBL" id="REL31080.1"/>
    </source>
</evidence>
<reference evidence="2" key="1">
    <citation type="submission" date="2018-08" db="EMBL/GenBank/DDBJ databases">
        <title>Thalassotalea euphylliae genome.</title>
        <authorList>
            <person name="Summers S."/>
            <person name="Rice S.A."/>
            <person name="Freckelton M.L."/>
            <person name="Nedved B.T."/>
            <person name="Hadfield M.G."/>
        </authorList>
    </citation>
    <scope>NUCLEOTIDE SEQUENCE [LARGE SCALE GENOMIC DNA]</scope>
    <source>
        <strain evidence="2">H3</strain>
    </source>
</reference>
<gene>
    <name evidence="1" type="ORF">DXX94_10335</name>
</gene>
<keyword evidence="2" id="KW-1185">Reference proteome</keyword>
<protein>
    <submittedName>
        <fullName evidence="1">Uncharacterized protein</fullName>
    </submittedName>
</protein>
<dbReference type="AlphaFoldDB" id="A0A3E0U2Y1"/>
<comment type="caution">
    <text evidence="1">The sequence shown here is derived from an EMBL/GenBank/DDBJ whole genome shotgun (WGS) entry which is preliminary data.</text>
</comment>
<proteinExistence type="predicted"/>
<dbReference type="Proteomes" id="UP000256899">
    <property type="component" value="Unassembled WGS sequence"/>
</dbReference>
<dbReference type="RefSeq" id="WP_116015655.1">
    <property type="nucleotide sequence ID" value="NZ_QUOT01000001.1"/>
</dbReference>
<evidence type="ECO:0000313" key="2">
    <source>
        <dbReference type="Proteomes" id="UP000256899"/>
    </source>
</evidence>
<dbReference type="EMBL" id="QUOT01000001">
    <property type="protein sequence ID" value="REL31080.1"/>
    <property type="molecule type" value="Genomic_DNA"/>
</dbReference>
<accession>A0A3E0U2Y1</accession>
<sequence length="219" mass="23193">MPSFTLAAGEQRDVKSAGLYLSIVEASGKFIIKGDGLGTELTGEVGRVLKLPNINNLTFENRGAVDIDIDYESANIEVSASGKGVVSVGNEPWIAGMRNAIKVDANATVENGKMAMLPASGYLPLPDLTIPAGQARKFANARVGSTNRAVIIQTITESNADISRLRIGVSNTTAVAGKGIILLGDIDSLAGYEFETETEVWLYNESTEDATVTGGEQWR</sequence>
<name>A0A3E0U2Y1_9GAMM</name>